<dbReference type="PANTHER" id="PTHR35526">
    <property type="entry name" value="ANTI-SIGMA-F FACTOR RSBW-RELATED"/>
    <property type="match status" value="1"/>
</dbReference>
<keyword evidence="4" id="KW-1185">Reference proteome</keyword>
<evidence type="ECO:0000259" key="2">
    <source>
        <dbReference type="Pfam" id="PF13581"/>
    </source>
</evidence>
<keyword evidence="1" id="KW-0808">Transferase</keyword>
<dbReference type="GO" id="GO:0005524">
    <property type="term" value="F:ATP binding"/>
    <property type="evidence" value="ECO:0007669"/>
    <property type="project" value="UniProtKB-KW"/>
</dbReference>
<proteinExistence type="predicted"/>
<comment type="caution">
    <text evidence="3">The sequence shown here is derived from an EMBL/GenBank/DDBJ whole genome shotgun (WGS) entry which is preliminary data.</text>
</comment>
<keyword evidence="1" id="KW-0723">Serine/threonine-protein kinase</keyword>
<evidence type="ECO:0000313" key="4">
    <source>
        <dbReference type="Proteomes" id="UP001589568"/>
    </source>
</evidence>
<protein>
    <submittedName>
        <fullName evidence="3">ATP-binding protein</fullName>
    </submittedName>
</protein>
<reference evidence="3 4" key="1">
    <citation type="submission" date="2024-09" db="EMBL/GenBank/DDBJ databases">
        <authorList>
            <person name="Sun Q."/>
            <person name="Mori K."/>
        </authorList>
    </citation>
    <scope>NUCLEOTIDE SEQUENCE [LARGE SCALE GENOMIC DNA]</scope>
    <source>
        <strain evidence="3 4">JCM 3324</strain>
    </source>
</reference>
<dbReference type="SUPFAM" id="SSF55874">
    <property type="entry name" value="ATPase domain of HSP90 chaperone/DNA topoisomerase II/histidine kinase"/>
    <property type="match status" value="1"/>
</dbReference>
<keyword evidence="3" id="KW-0067">ATP-binding</keyword>
<name>A0ABV5NVY6_9ACTN</name>
<gene>
    <name evidence="3" type="ORF">ACFFR3_33350</name>
</gene>
<dbReference type="InterPro" id="IPR003594">
    <property type="entry name" value="HATPase_dom"/>
</dbReference>
<dbReference type="EMBL" id="JBHMCF010000038">
    <property type="protein sequence ID" value="MFB9474407.1"/>
    <property type="molecule type" value="Genomic_DNA"/>
</dbReference>
<dbReference type="InterPro" id="IPR050267">
    <property type="entry name" value="Anti-sigma-factor_SerPK"/>
</dbReference>
<evidence type="ECO:0000256" key="1">
    <source>
        <dbReference type="ARBA" id="ARBA00022527"/>
    </source>
</evidence>
<evidence type="ECO:0000313" key="3">
    <source>
        <dbReference type="EMBL" id="MFB9474407.1"/>
    </source>
</evidence>
<dbReference type="Proteomes" id="UP001589568">
    <property type="component" value="Unassembled WGS sequence"/>
</dbReference>
<dbReference type="Pfam" id="PF13581">
    <property type="entry name" value="HATPase_c_2"/>
    <property type="match status" value="1"/>
</dbReference>
<dbReference type="CDD" id="cd16936">
    <property type="entry name" value="HATPase_RsbW-like"/>
    <property type="match status" value="1"/>
</dbReference>
<feature type="domain" description="Histidine kinase/HSP90-like ATPase" evidence="2">
    <location>
        <begin position="13"/>
        <end position="124"/>
    </location>
</feature>
<dbReference type="Gene3D" id="3.30.565.10">
    <property type="entry name" value="Histidine kinase-like ATPase, C-terminal domain"/>
    <property type="match status" value="1"/>
</dbReference>
<dbReference type="InterPro" id="IPR036890">
    <property type="entry name" value="HATPase_C_sf"/>
</dbReference>
<organism evidence="3 4">
    <name type="scientific">Nonomuraea salmonea</name>
    <dbReference type="NCBI Taxonomy" id="46181"/>
    <lineage>
        <taxon>Bacteria</taxon>
        <taxon>Bacillati</taxon>
        <taxon>Actinomycetota</taxon>
        <taxon>Actinomycetes</taxon>
        <taxon>Streptosporangiales</taxon>
        <taxon>Streptosporangiaceae</taxon>
        <taxon>Nonomuraea</taxon>
    </lineage>
</organism>
<accession>A0ABV5NVY6</accession>
<sequence>MRVLFSQTFTFHDVGRLRHEVAERAGSCGLHGVRLDDFVLAVHESVVNAVEHAGGHGRLRLWTVDGVIRAETSDRGAGIPEPYVDGDKQASGQACTGRGLYLIRRLCDAADLLTGPEGTRVLLTMRLPRGADLPVRRGMRRIRVVAPGDGHSGHFTA</sequence>
<dbReference type="PANTHER" id="PTHR35526:SF3">
    <property type="entry name" value="ANTI-SIGMA-F FACTOR RSBW"/>
    <property type="match status" value="1"/>
</dbReference>
<keyword evidence="1" id="KW-0418">Kinase</keyword>
<dbReference type="RefSeq" id="WP_345392220.1">
    <property type="nucleotide sequence ID" value="NZ_BAAAXS010000001.1"/>
</dbReference>
<keyword evidence="3" id="KW-0547">Nucleotide-binding</keyword>